<sequence>MQMQQYNKVNKNQNRIARFPRHFKASDEQPQSSSSVGRVHVSYFEFQGFGPPDGRLGVEGDIYVDMTQVNHALYGRVEGEWKKWPGPKMRTAGIKHPLHSEYLLWCKVDKNTLGWCAPNAVTRILLSSASQAISKVIDGRRTAILKAVRLGMESSDIDLSFAAPPAVKAEMYFMDKDELPSVEAEASSNLHIQSPDAPMTDTTHQPRLQREQSPPLPSPPPSPPPMRHPTPQLDEPNFLSPPESDDSMDQDDPVDAPITTNNAITRTPAAIGAPSSPPRSHEPAVSDPQMRVTSPRVLLDNGTHVHQLARSIPTAPINEPSALPVAAVVPPTAAADERQLDAPDPGGVIDLTKSDDEEVVVTSVNIKKTISAPQRRRTLFQIPNNASPGRTRVIRRQPPRLSLTHLPPRTQNFRFTTPLTPINSPTSPTYRRTNHNRQRRHSTTATHVIQKRKKEQSKASQVIDLTFDEEGEDEDDRRGVSVGRRVVSAAASLAGGAPSVMRRESRGPEGERDGGRSVSVSGEVPTRTSPCSEAGPSGVSRLDEELRQSGEVECQSVDSTSTTAFTTMTTTTMSTTTSDLTSAHTIADEDEEELQLMYPDDDPPAVEMDVEMGDECAYERAGSLFSDIGPMEVEGGGDGDGDGDGRGSTEDVLMQGSGDLLFDAGQEASTVSGSGSVGTSANTNHETLLVLPHPGSGDDGSACVSRSGEDRTTLLSGWVVFEGEAEAEAEAASRESSVTPEEEMGDDSQEAEVDELEEQGVGVEREGECECTGAGVGEEEVLDVAAGGNDQEKELSGEHVRYMFLEDLEEGLYCQFCLVRKPRKVFRIQRGTPTTTREMIAHFEKTHPNECKRLVKMEISQLVEMEERASRAAAATAATAQ</sequence>
<evidence type="ECO:0000313" key="3">
    <source>
        <dbReference type="Proteomes" id="UP000242287"/>
    </source>
</evidence>
<reference evidence="2 3" key="1">
    <citation type="submission" date="2014-02" db="EMBL/GenBank/DDBJ databases">
        <title>Transposable element dynamics among asymbiotic and ectomycorrhizal Amanita fungi.</title>
        <authorList>
            <consortium name="DOE Joint Genome Institute"/>
            <person name="Hess J."/>
            <person name="Skrede I."/>
            <person name="Wolfe B."/>
            <person name="LaButti K."/>
            <person name="Ohm R.A."/>
            <person name="Grigoriev I.V."/>
            <person name="Pringle A."/>
        </authorList>
    </citation>
    <scope>NUCLEOTIDE SEQUENCE [LARGE SCALE GENOMIC DNA]</scope>
    <source>
        <strain evidence="2 3">SKay4041</strain>
    </source>
</reference>
<feature type="compositionally biased region" description="Basic and acidic residues" evidence="1">
    <location>
        <begin position="541"/>
        <end position="550"/>
    </location>
</feature>
<feature type="compositionally biased region" description="Basic and acidic residues" evidence="1">
    <location>
        <begin position="501"/>
        <end position="515"/>
    </location>
</feature>
<dbReference type="AlphaFoldDB" id="A0A2A9NAS2"/>
<organism evidence="2 3">
    <name type="scientific">Amanita thiersii Skay4041</name>
    <dbReference type="NCBI Taxonomy" id="703135"/>
    <lineage>
        <taxon>Eukaryota</taxon>
        <taxon>Fungi</taxon>
        <taxon>Dikarya</taxon>
        <taxon>Basidiomycota</taxon>
        <taxon>Agaricomycotina</taxon>
        <taxon>Agaricomycetes</taxon>
        <taxon>Agaricomycetidae</taxon>
        <taxon>Agaricales</taxon>
        <taxon>Pluteineae</taxon>
        <taxon>Amanitaceae</taxon>
        <taxon>Amanita</taxon>
    </lineage>
</organism>
<proteinExistence type="predicted"/>
<evidence type="ECO:0000256" key="1">
    <source>
        <dbReference type="SAM" id="MobiDB-lite"/>
    </source>
</evidence>
<accession>A0A2A9NAS2</accession>
<feature type="region of interest" description="Disordered" evidence="1">
    <location>
        <begin position="183"/>
        <end position="289"/>
    </location>
</feature>
<name>A0A2A9NAS2_9AGAR</name>
<feature type="compositionally biased region" description="Acidic residues" evidence="1">
    <location>
        <begin position="740"/>
        <end position="751"/>
    </location>
</feature>
<feature type="compositionally biased region" description="Polar residues" evidence="1">
    <location>
        <begin position="409"/>
        <end position="431"/>
    </location>
</feature>
<feature type="compositionally biased region" description="Acidic residues" evidence="1">
    <location>
        <begin position="466"/>
        <end position="475"/>
    </location>
</feature>
<gene>
    <name evidence="2" type="ORF">AMATHDRAFT_42737</name>
</gene>
<evidence type="ECO:0000313" key="2">
    <source>
        <dbReference type="EMBL" id="PFH47729.1"/>
    </source>
</evidence>
<feature type="compositionally biased region" description="Acidic residues" evidence="1">
    <location>
        <begin position="243"/>
        <end position="254"/>
    </location>
</feature>
<feature type="region of interest" description="Disordered" evidence="1">
    <location>
        <begin position="727"/>
        <end position="751"/>
    </location>
</feature>
<dbReference type="OrthoDB" id="3035480at2759"/>
<feature type="compositionally biased region" description="Low complexity" evidence="1">
    <location>
        <begin position="480"/>
        <end position="500"/>
    </location>
</feature>
<dbReference type="EMBL" id="KZ302095">
    <property type="protein sequence ID" value="PFH47729.1"/>
    <property type="molecule type" value="Genomic_DNA"/>
</dbReference>
<protein>
    <submittedName>
        <fullName evidence="2">Uncharacterized protein</fullName>
    </submittedName>
</protein>
<feature type="region of interest" description="Disordered" evidence="1">
    <location>
        <begin position="406"/>
        <end position="559"/>
    </location>
</feature>
<keyword evidence="3" id="KW-1185">Reference proteome</keyword>
<feature type="compositionally biased region" description="Pro residues" evidence="1">
    <location>
        <begin position="214"/>
        <end position="228"/>
    </location>
</feature>
<dbReference type="Proteomes" id="UP000242287">
    <property type="component" value="Unassembled WGS sequence"/>
</dbReference>
<feature type="region of interest" description="Disordered" evidence="1">
    <location>
        <begin position="632"/>
        <end position="651"/>
    </location>
</feature>
<feature type="compositionally biased region" description="Basic residues" evidence="1">
    <location>
        <begin position="432"/>
        <end position="442"/>
    </location>
</feature>